<protein>
    <recommendedName>
        <fullName evidence="3">SpoVT-AbrB domain-containing protein</fullName>
    </recommendedName>
</protein>
<evidence type="ECO:0000313" key="2">
    <source>
        <dbReference type="Proteomes" id="UP000176603"/>
    </source>
</evidence>
<gene>
    <name evidence="1" type="ORF">A3E39_03175</name>
</gene>
<dbReference type="Gene3D" id="2.10.260.10">
    <property type="match status" value="1"/>
</dbReference>
<dbReference type="InterPro" id="IPR037914">
    <property type="entry name" value="SpoVT-AbrB_sf"/>
</dbReference>
<organism evidence="1 2">
    <name type="scientific">Candidatus Uhrbacteria bacterium RIFCSPHIGHO2_12_FULL_60_25</name>
    <dbReference type="NCBI Taxonomy" id="1802399"/>
    <lineage>
        <taxon>Bacteria</taxon>
        <taxon>Candidatus Uhriibacteriota</taxon>
    </lineage>
</organism>
<dbReference type="EMBL" id="MGEH01000031">
    <property type="protein sequence ID" value="OGL78452.1"/>
    <property type="molecule type" value="Genomic_DNA"/>
</dbReference>
<dbReference type="STRING" id="1802399.A3E39_03175"/>
<evidence type="ECO:0000313" key="1">
    <source>
        <dbReference type="EMBL" id="OGL78452.1"/>
    </source>
</evidence>
<sequence>MKSHSQLHDHLPLLKERSWTIREKCENVNEACTIDLIRSIHYNAIIMQRKLIKVGTSAAVLIPKAVMDDQRMKIGDTIHVEFSKKGTAAHPVIDPEVIQWTDEFIAEYKPLLLKLADS</sequence>
<accession>A0A1F7UJL0</accession>
<proteinExistence type="predicted"/>
<dbReference type="Proteomes" id="UP000176603">
    <property type="component" value="Unassembled WGS sequence"/>
</dbReference>
<dbReference type="SUPFAM" id="SSF89447">
    <property type="entry name" value="AbrB/MazE/MraZ-like"/>
    <property type="match status" value="1"/>
</dbReference>
<reference evidence="1 2" key="1">
    <citation type="journal article" date="2016" name="Nat. Commun.">
        <title>Thousands of microbial genomes shed light on interconnected biogeochemical processes in an aquifer system.</title>
        <authorList>
            <person name="Anantharaman K."/>
            <person name="Brown C.T."/>
            <person name="Hug L.A."/>
            <person name="Sharon I."/>
            <person name="Castelle C.J."/>
            <person name="Probst A.J."/>
            <person name="Thomas B.C."/>
            <person name="Singh A."/>
            <person name="Wilkins M.J."/>
            <person name="Karaoz U."/>
            <person name="Brodie E.L."/>
            <person name="Williams K.H."/>
            <person name="Hubbard S.S."/>
            <person name="Banfield J.F."/>
        </authorList>
    </citation>
    <scope>NUCLEOTIDE SEQUENCE [LARGE SCALE GENOMIC DNA]</scope>
</reference>
<comment type="caution">
    <text evidence="1">The sequence shown here is derived from an EMBL/GenBank/DDBJ whole genome shotgun (WGS) entry which is preliminary data.</text>
</comment>
<evidence type="ECO:0008006" key="3">
    <source>
        <dbReference type="Google" id="ProtNLM"/>
    </source>
</evidence>
<name>A0A1F7UJL0_9BACT</name>
<dbReference type="AlphaFoldDB" id="A0A1F7UJL0"/>